<dbReference type="FunFam" id="3.30.160.60:FF:000086">
    <property type="entry name" value="transcription factor E4F1 isoform X1"/>
    <property type="match status" value="1"/>
</dbReference>
<name>A0A1S4FZB3_AEDAE</name>
<keyword evidence="1" id="KW-0863">Zinc-finger</keyword>
<feature type="compositionally biased region" description="Basic residues" evidence="3">
    <location>
        <begin position="182"/>
        <end position="191"/>
    </location>
</feature>
<dbReference type="SMART" id="SM00355">
    <property type="entry name" value="ZnF_C2H2"/>
    <property type="match status" value="9"/>
</dbReference>
<protein>
    <submittedName>
        <fullName evidence="6">Uncharacterized protein</fullName>
    </submittedName>
</protein>
<dbReference type="InterPro" id="IPR036236">
    <property type="entry name" value="Znf_C2H2_sf"/>
</dbReference>
<dbReference type="GO" id="GO:0005634">
    <property type="term" value="C:nucleus"/>
    <property type="evidence" value="ECO:0007669"/>
    <property type="project" value="InterPro"/>
</dbReference>
<dbReference type="InterPro" id="IPR039970">
    <property type="entry name" value="TF_Grauzone"/>
</dbReference>
<dbReference type="EnsemblMetazoa" id="AAEL013549-RA">
    <property type="protein sequence ID" value="AAEL013549-PA"/>
    <property type="gene ID" value="AAEL013549"/>
</dbReference>
<feature type="domain" description="C2H2-type" evidence="4">
    <location>
        <begin position="452"/>
        <end position="477"/>
    </location>
</feature>
<dbReference type="EnsemblMetazoa" id="AAEL013549-RB">
    <property type="protein sequence ID" value="AAEL013549-PB"/>
    <property type="gene ID" value="AAEL013549"/>
</dbReference>
<dbReference type="AlphaFoldDB" id="A0A1S4FZB3"/>
<keyword evidence="2" id="KW-0862">Zinc</keyword>
<evidence type="ECO:0000256" key="3">
    <source>
        <dbReference type="SAM" id="MobiDB-lite"/>
    </source>
</evidence>
<dbReference type="PROSITE" id="PS00028">
    <property type="entry name" value="ZINC_FINGER_C2H2_1"/>
    <property type="match status" value="7"/>
</dbReference>
<sequence length="527" mass="60817">MTTLEKLQNSCRLCLTSKGGGAMDTSSEQQPCSSDSKAFVSIKASSLHDKLARVFSFTLDEMEQLPTNVCQQCCSIIGEFYDFSEKVQQNQSYLRMLAGECQEVKHDPDQWTASTSKSEIIEMVKVEPDLDNDEVGDGEDAEKNSGEDGSVGSGDNESDEDVESEIEEEKVVVRTKRKYTRRAPLKPKKTKKNDGPDPSKEYRSKPKDEIEEEDRLILNYFKFICELCQISTETFIDLRKHFREQHNQKGYHRCCNKKLFKRCHLLEHIQVHLNPHLYGCDLCSKRFSSKEYLQLHNMECHAEQVERPFKCDKCPKSFIQKGQLSSHMGRHQMYQCSKCDKVLAGKGSLSAHMVNMHSDEGKHICDTCGREFKTKQCFDNHVRKHMGLAEDTSIACEICHVVLHNKITLKKHIIAKHTQTDEIFICNICNKQAPNKFALESHKRKVHCEEKYQCEFCEKRFKNPITLKEHRASHTGEILYTCPFCATTFNSKANMYAHRKKVHPYEWAQEKMNRNKTQQLTAESLPE</sequence>
<feature type="domain" description="C2H2-type" evidence="4">
    <location>
        <begin position="309"/>
        <end position="331"/>
    </location>
</feature>
<feature type="binding site" evidence="2">
    <location>
        <position position="70"/>
    </location>
    <ligand>
        <name>Zn(2+)</name>
        <dbReference type="ChEBI" id="CHEBI:29105"/>
    </ligand>
</feature>
<feature type="domain" description="ZAD" evidence="5">
    <location>
        <begin position="9"/>
        <end position="97"/>
    </location>
</feature>
<organism evidence="6 7">
    <name type="scientific">Aedes aegypti</name>
    <name type="common">Yellowfever mosquito</name>
    <name type="synonym">Culex aegypti</name>
    <dbReference type="NCBI Taxonomy" id="7159"/>
    <lineage>
        <taxon>Eukaryota</taxon>
        <taxon>Metazoa</taxon>
        <taxon>Ecdysozoa</taxon>
        <taxon>Arthropoda</taxon>
        <taxon>Hexapoda</taxon>
        <taxon>Insecta</taxon>
        <taxon>Pterygota</taxon>
        <taxon>Neoptera</taxon>
        <taxon>Endopterygota</taxon>
        <taxon>Diptera</taxon>
        <taxon>Nematocera</taxon>
        <taxon>Culicoidea</taxon>
        <taxon>Culicidae</taxon>
        <taxon>Culicinae</taxon>
        <taxon>Aedini</taxon>
        <taxon>Aedes</taxon>
        <taxon>Stegomyia</taxon>
    </lineage>
</organism>
<feature type="binding site" evidence="2">
    <location>
        <position position="14"/>
    </location>
    <ligand>
        <name>Zn(2+)</name>
        <dbReference type="ChEBI" id="CHEBI:29105"/>
    </ligand>
</feature>
<feature type="domain" description="C2H2-type" evidence="4">
    <location>
        <begin position="363"/>
        <end position="390"/>
    </location>
</feature>
<feature type="domain" description="C2H2-type" evidence="4">
    <location>
        <begin position="278"/>
        <end position="306"/>
    </location>
</feature>
<evidence type="ECO:0000256" key="2">
    <source>
        <dbReference type="PROSITE-ProRule" id="PRU01263"/>
    </source>
</evidence>
<dbReference type="GO" id="GO:0008270">
    <property type="term" value="F:zinc ion binding"/>
    <property type="evidence" value="ECO:0007669"/>
    <property type="project" value="UniProtKB-UniRule"/>
</dbReference>
<dbReference type="Gene3D" id="3.30.160.60">
    <property type="entry name" value="Classic Zinc Finger"/>
    <property type="match status" value="6"/>
</dbReference>
<dbReference type="SUPFAM" id="SSF57716">
    <property type="entry name" value="Glucocorticoid receptor-like (DNA-binding domain)"/>
    <property type="match status" value="1"/>
</dbReference>
<dbReference type="Pfam" id="PF07776">
    <property type="entry name" value="zf-AD"/>
    <property type="match status" value="1"/>
</dbReference>
<proteinExistence type="predicted"/>
<dbReference type="PROSITE" id="PS51915">
    <property type="entry name" value="ZAD"/>
    <property type="match status" value="1"/>
</dbReference>
<dbReference type="Gene3D" id="3.40.1800.20">
    <property type="match status" value="1"/>
</dbReference>
<dbReference type="OrthoDB" id="7731523at2759"/>
<keyword evidence="7" id="KW-1185">Reference proteome</keyword>
<dbReference type="InterPro" id="IPR013087">
    <property type="entry name" value="Znf_C2H2_type"/>
</dbReference>
<keyword evidence="2" id="KW-0479">Metal-binding</keyword>
<feature type="region of interest" description="Disordered" evidence="3">
    <location>
        <begin position="124"/>
        <end position="169"/>
    </location>
</feature>
<evidence type="ECO:0000256" key="1">
    <source>
        <dbReference type="PROSITE-ProRule" id="PRU00042"/>
    </source>
</evidence>
<evidence type="ECO:0000259" key="5">
    <source>
        <dbReference type="PROSITE" id="PS51915"/>
    </source>
</evidence>
<dbReference type="Pfam" id="PF12874">
    <property type="entry name" value="zf-met"/>
    <property type="match status" value="1"/>
</dbReference>
<dbReference type="Pfam" id="PF13894">
    <property type="entry name" value="zf-C2H2_4"/>
    <property type="match status" value="1"/>
</dbReference>
<feature type="region of interest" description="Disordered" evidence="3">
    <location>
        <begin position="182"/>
        <end position="208"/>
    </location>
</feature>
<feature type="compositionally biased region" description="Basic and acidic residues" evidence="3">
    <location>
        <begin position="192"/>
        <end position="208"/>
    </location>
</feature>
<dbReference type="Pfam" id="PF00096">
    <property type="entry name" value="zf-C2H2"/>
    <property type="match status" value="3"/>
</dbReference>
<dbReference type="PANTHER" id="PTHR23225:SF2">
    <property type="entry name" value="AT09679P-RELATED"/>
    <property type="match status" value="1"/>
</dbReference>
<feature type="domain" description="C2H2-type" evidence="4">
    <location>
        <begin position="334"/>
        <end position="362"/>
    </location>
</feature>
<dbReference type="SUPFAM" id="SSF57667">
    <property type="entry name" value="beta-beta-alpha zinc fingers"/>
    <property type="match status" value="5"/>
</dbReference>
<feature type="compositionally biased region" description="Acidic residues" evidence="3">
    <location>
        <begin position="129"/>
        <end position="140"/>
    </location>
</feature>
<evidence type="ECO:0000313" key="7">
    <source>
        <dbReference type="Proteomes" id="UP000008820"/>
    </source>
</evidence>
<feature type="binding site" evidence="2">
    <location>
        <position position="73"/>
    </location>
    <ligand>
        <name>Zn(2+)</name>
        <dbReference type="ChEBI" id="CHEBI:29105"/>
    </ligand>
</feature>
<reference evidence="6 7" key="1">
    <citation type="submission" date="2017-06" db="EMBL/GenBank/DDBJ databases">
        <title>Aedes aegypti genome working group (AGWG) sequencing and assembly.</title>
        <authorList>
            <consortium name="Aedes aegypti Genome Working Group (AGWG)"/>
            <person name="Matthews B.J."/>
        </authorList>
    </citation>
    <scope>NUCLEOTIDE SEQUENCE [LARGE SCALE GENOMIC DNA]</scope>
    <source>
        <strain evidence="6 7">LVP_AGWG</strain>
    </source>
</reference>
<dbReference type="PROSITE" id="PS50157">
    <property type="entry name" value="ZINC_FINGER_C2H2_2"/>
    <property type="match status" value="7"/>
</dbReference>
<evidence type="ECO:0000259" key="4">
    <source>
        <dbReference type="PROSITE" id="PS50157"/>
    </source>
</evidence>
<feature type="compositionally biased region" description="Acidic residues" evidence="3">
    <location>
        <begin position="156"/>
        <end position="168"/>
    </location>
</feature>
<reference evidence="6" key="2">
    <citation type="submission" date="2021-02" db="UniProtKB">
        <authorList>
            <consortium name="EnsemblMetazoa"/>
        </authorList>
    </citation>
    <scope>IDENTIFICATION</scope>
    <source>
        <strain evidence="6">LVP_AGWG</strain>
    </source>
</reference>
<dbReference type="InterPro" id="IPR012934">
    <property type="entry name" value="Znf_AD"/>
</dbReference>
<accession>A0A1S4FZB3</accession>
<dbReference type="VEuPathDB" id="VectorBase:AAEL013549"/>
<dbReference type="PANTHER" id="PTHR23225">
    <property type="entry name" value="ZINC FINGER PROTEIN"/>
    <property type="match status" value="1"/>
</dbReference>
<gene>
    <name evidence="6" type="primary">5578169</name>
</gene>
<feature type="domain" description="C2H2-type" evidence="4">
    <location>
        <begin position="424"/>
        <end position="452"/>
    </location>
</feature>
<dbReference type="SMART" id="SM00868">
    <property type="entry name" value="zf-AD"/>
    <property type="match status" value="1"/>
</dbReference>
<dbReference type="InParanoid" id="A0A1S4FZB3"/>
<feature type="domain" description="C2H2-type" evidence="4">
    <location>
        <begin position="480"/>
        <end position="508"/>
    </location>
</feature>
<evidence type="ECO:0000313" key="6">
    <source>
        <dbReference type="EnsemblMetazoa" id="AAEL013549-PB"/>
    </source>
</evidence>
<dbReference type="GO" id="GO:0003700">
    <property type="term" value="F:DNA-binding transcription factor activity"/>
    <property type="evidence" value="ECO:0007669"/>
    <property type="project" value="InterPro"/>
</dbReference>
<feature type="binding site" evidence="2">
    <location>
        <position position="11"/>
    </location>
    <ligand>
        <name>Zn(2+)</name>
        <dbReference type="ChEBI" id="CHEBI:29105"/>
    </ligand>
</feature>
<dbReference type="Proteomes" id="UP000008820">
    <property type="component" value="Chromosome 2"/>
</dbReference>